<organism evidence="1 2">
    <name type="scientific">Flavobacterium psychrolimnae</name>
    <dbReference type="NCBI Taxonomy" id="249351"/>
    <lineage>
        <taxon>Bacteria</taxon>
        <taxon>Pseudomonadati</taxon>
        <taxon>Bacteroidota</taxon>
        <taxon>Flavobacteriia</taxon>
        <taxon>Flavobacteriales</taxon>
        <taxon>Flavobacteriaceae</taxon>
        <taxon>Flavobacterium</taxon>
    </lineage>
</organism>
<dbReference type="Gene3D" id="3.40.1660.10">
    <property type="entry name" value="EreA-like (biosynthetic domain)"/>
    <property type="match status" value="1"/>
</dbReference>
<protein>
    <submittedName>
        <fullName evidence="1">Erythromycin esterase family protein</fullName>
    </submittedName>
</protein>
<proteinExistence type="predicted"/>
<dbReference type="Gene3D" id="3.30.1870.10">
    <property type="entry name" value="EreA-like, domain 2"/>
    <property type="match status" value="1"/>
</dbReference>
<reference evidence="1 2" key="1">
    <citation type="submission" date="2018-07" db="EMBL/GenBank/DDBJ databases">
        <title>Complete genome sequence of Flavobacterium psychrolimnae LMG 22018.</title>
        <authorList>
            <person name="Kim D.-U."/>
        </authorList>
    </citation>
    <scope>NUCLEOTIDE SEQUENCE [LARGE SCALE GENOMIC DNA]</scope>
    <source>
        <strain evidence="1 2">LMG 22018</strain>
    </source>
</reference>
<dbReference type="CDD" id="cd14728">
    <property type="entry name" value="Ere-like"/>
    <property type="match status" value="1"/>
</dbReference>
<comment type="caution">
    <text evidence="1">The sequence shown here is derived from an EMBL/GenBank/DDBJ whole genome shotgun (WGS) entry which is preliminary data.</text>
</comment>
<dbReference type="PANTHER" id="PTHR31299:SF0">
    <property type="entry name" value="ESTERASE, PUTATIVE (AFU_ORTHOLOGUE AFUA_1G05850)-RELATED"/>
    <property type="match status" value="1"/>
</dbReference>
<dbReference type="RefSeq" id="WP_113636687.1">
    <property type="nucleotide sequence ID" value="NZ_QNUX01000012.1"/>
</dbReference>
<dbReference type="InterPro" id="IPR014622">
    <property type="entry name" value="UCP036794_erythomycin"/>
</dbReference>
<dbReference type="Proteomes" id="UP000253676">
    <property type="component" value="Unassembled WGS sequence"/>
</dbReference>
<evidence type="ECO:0000313" key="2">
    <source>
        <dbReference type="Proteomes" id="UP000253676"/>
    </source>
</evidence>
<dbReference type="InterPro" id="IPR007815">
    <property type="entry name" value="Emycin_Estase"/>
</dbReference>
<dbReference type="GO" id="GO:0046677">
    <property type="term" value="P:response to antibiotic"/>
    <property type="evidence" value="ECO:0007669"/>
    <property type="project" value="InterPro"/>
</dbReference>
<gene>
    <name evidence="1" type="ORF">DR980_12595</name>
</gene>
<dbReference type="AlphaFoldDB" id="A0A366AXZ1"/>
<dbReference type="Gene3D" id="1.20.1440.30">
    <property type="entry name" value="Biosynthetic Protein domain"/>
    <property type="match status" value="1"/>
</dbReference>
<sequence length="445" mass="51116">METLKTAQNNINHEEITSLLKRTSLPLENATDLDPLMNYIGDAKYVLLGEASHGTHEYYTWRAKITQRLIQEKGFSFIAVEGDWPDCYRLNRFAKGYLDSGKDILSVLNEFKRWPTWMWANWEIAAFIDWLKVYNESFPADERIGFYGLDVYSFRESMNSIIQFLEKNDPKALAIAKTAMKCFEPYGKDEGQSYARASSFIPELCEKEIIHMLNEILRNVPNYNHDLENVLSIEQNAFVTRNAEKYYRAMIKRGSASWNIRDEHMVSTIDRLMKFHGKDAKIIIWEHNTHIGDARATDMASEGMVNVGQLLREKYATDGVVAVGFGSYKGSVIGGREWGDSMRKIKVPEAVEGSWEHAFHIANNGQNRLLLMNKVKDEKCLSSLIGHRAIGVVYNPEHERFGNYVLTILPKRYDAFIFIDKTNALHPINIEVNGNQIPETYPFGM</sequence>
<dbReference type="EMBL" id="QNUX01000012">
    <property type="protein sequence ID" value="RBN49521.1"/>
    <property type="molecule type" value="Genomic_DNA"/>
</dbReference>
<keyword evidence="2" id="KW-1185">Reference proteome</keyword>
<dbReference type="PANTHER" id="PTHR31299">
    <property type="entry name" value="ESTERASE, PUTATIVE (AFU_ORTHOLOGUE AFUA_1G05850)-RELATED"/>
    <property type="match status" value="1"/>
</dbReference>
<dbReference type="OrthoDB" id="9810066at2"/>
<dbReference type="SUPFAM" id="SSF159501">
    <property type="entry name" value="EreA/ChaN-like"/>
    <property type="match status" value="1"/>
</dbReference>
<dbReference type="InterPro" id="IPR052036">
    <property type="entry name" value="Hydrolase/PRTase-associated"/>
</dbReference>
<name>A0A366AXZ1_9FLAO</name>
<evidence type="ECO:0000313" key="1">
    <source>
        <dbReference type="EMBL" id="RBN49521.1"/>
    </source>
</evidence>
<dbReference type="PIRSF" id="PIRSF036794">
    <property type="entry name" value="UCP_erythr_ester"/>
    <property type="match status" value="1"/>
</dbReference>
<accession>A0A366AXZ1</accession>
<dbReference type="Pfam" id="PF05139">
    <property type="entry name" value="Erythro_esteras"/>
    <property type="match status" value="1"/>
</dbReference>